<gene>
    <name evidence="1" type="ORF">S06H3_25212</name>
</gene>
<protein>
    <submittedName>
        <fullName evidence="1">Uncharacterized protein</fullName>
    </submittedName>
</protein>
<comment type="caution">
    <text evidence="1">The sequence shown here is derived from an EMBL/GenBank/DDBJ whole genome shotgun (WGS) entry which is preliminary data.</text>
</comment>
<dbReference type="InterPro" id="IPR028994">
    <property type="entry name" value="Integrin_alpha_N"/>
</dbReference>
<evidence type="ECO:0000313" key="1">
    <source>
        <dbReference type="EMBL" id="GAI31826.1"/>
    </source>
</evidence>
<organism evidence="1">
    <name type="scientific">marine sediment metagenome</name>
    <dbReference type="NCBI Taxonomy" id="412755"/>
    <lineage>
        <taxon>unclassified sequences</taxon>
        <taxon>metagenomes</taxon>
        <taxon>ecological metagenomes</taxon>
    </lineage>
</organism>
<dbReference type="AlphaFoldDB" id="X1NNP2"/>
<feature type="non-terminal residue" evidence="1">
    <location>
        <position position="43"/>
    </location>
</feature>
<name>X1NNP2_9ZZZZ</name>
<dbReference type="EMBL" id="BARV01014449">
    <property type="protein sequence ID" value="GAI31826.1"/>
    <property type="molecule type" value="Genomic_DNA"/>
</dbReference>
<dbReference type="SUPFAM" id="SSF69318">
    <property type="entry name" value="Integrin alpha N-terminal domain"/>
    <property type="match status" value="1"/>
</dbReference>
<reference evidence="1" key="1">
    <citation type="journal article" date="2014" name="Front. Microbiol.">
        <title>High frequency of phylogenetically diverse reductive dehalogenase-homologous genes in deep subseafloor sedimentary metagenomes.</title>
        <authorList>
            <person name="Kawai M."/>
            <person name="Futagami T."/>
            <person name="Toyoda A."/>
            <person name="Takaki Y."/>
            <person name="Nishi S."/>
            <person name="Hori S."/>
            <person name="Arai W."/>
            <person name="Tsubouchi T."/>
            <person name="Morono Y."/>
            <person name="Uchiyama I."/>
            <person name="Ito T."/>
            <person name="Fujiyama A."/>
            <person name="Inagaki F."/>
            <person name="Takami H."/>
        </authorList>
    </citation>
    <scope>NUCLEOTIDE SEQUENCE</scope>
    <source>
        <strain evidence="1">Expedition CK06-06</strain>
    </source>
</reference>
<proteinExistence type="predicted"/>
<feature type="non-terminal residue" evidence="1">
    <location>
        <position position="1"/>
    </location>
</feature>
<accession>X1NNP2</accession>
<sequence>GDNIDLWWYTIEPNTQVKTSPAIANINGDKYLDIIVGANNQYI</sequence>